<proteinExistence type="predicted"/>
<evidence type="ECO:0000313" key="3">
    <source>
        <dbReference type="Proteomes" id="UP001596432"/>
    </source>
</evidence>
<feature type="region of interest" description="Disordered" evidence="1">
    <location>
        <begin position="627"/>
        <end position="651"/>
    </location>
</feature>
<dbReference type="Pfam" id="PF24389">
    <property type="entry name" value="ORC-CDC6-like"/>
    <property type="match status" value="2"/>
</dbReference>
<evidence type="ECO:0000256" key="1">
    <source>
        <dbReference type="SAM" id="MobiDB-lite"/>
    </source>
</evidence>
<dbReference type="Gene3D" id="3.40.50.300">
    <property type="entry name" value="P-loop containing nucleotide triphosphate hydrolases"/>
    <property type="match status" value="1"/>
</dbReference>
<dbReference type="InterPro" id="IPR056955">
    <property type="entry name" value="ORC-CDC6-like"/>
</dbReference>
<dbReference type="GeneID" id="78822945"/>
<accession>A0ABD5Y5T2</accession>
<protein>
    <recommendedName>
        <fullName evidence="4">AAA ATPase domain-containing protein</fullName>
    </recommendedName>
</protein>
<dbReference type="InterPro" id="IPR027417">
    <property type="entry name" value="P-loop_NTPase"/>
</dbReference>
<keyword evidence="3" id="KW-1185">Reference proteome</keyword>
<evidence type="ECO:0008006" key="4">
    <source>
        <dbReference type="Google" id="ProtNLM"/>
    </source>
</evidence>
<dbReference type="SUPFAM" id="SSF52540">
    <property type="entry name" value="P-loop containing nucleoside triphosphate hydrolases"/>
    <property type="match status" value="1"/>
</dbReference>
<dbReference type="EMBL" id="JBHTAS010000001">
    <property type="protein sequence ID" value="MFC7142597.1"/>
    <property type="molecule type" value="Genomic_DNA"/>
</dbReference>
<dbReference type="RefSeq" id="WP_274323656.1">
    <property type="nucleotide sequence ID" value="NZ_CP118158.1"/>
</dbReference>
<comment type="caution">
    <text evidence="2">The sequence shown here is derived from an EMBL/GenBank/DDBJ whole genome shotgun (WGS) entry which is preliminary data.</text>
</comment>
<dbReference type="AlphaFoldDB" id="A0ABD5Y5T2"/>
<evidence type="ECO:0000313" key="2">
    <source>
        <dbReference type="EMBL" id="MFC7142597.1"/>
    </source>
</evidence>
<gene>
    <name evidence="2" type="ORF">ACFQMA_22530</name>
</gene>
<organism evidence="2 3">
    <name type="scientific">Halosimplex aquaticum</name>
    <dbReference type="NCBI Taxonomy" id="3026162"/>
    <lineage>
        <taxon>Archaea</taxon>
        <taxon>Methanobacteriati</taxon>
        <taxon>Methanobacteriota</taxon>
        <taxon>Stenosarchaea group</taxon>
        <taxon>Halobacteria</taxon>
        <taxon>Halobacteriales</taxon>
        <taxon>Haloarculaceae</taxon>
        <taxon>Halosimplex</taxon>
    </lineage>
</organism>
<name>A0ABD5Y5T2_9EURY</name>
<reference evidence="2 3" key="1">
    <citation type="journal article" date="2019" name="Int. J. Syst. Evol. Microbiol.">
        <title>The Global Catalogue of Microorganisms (GCM) 10K type strain sequencing project: providing services to taxonomists for standard genome sequencing and annotation.</title>
        <authorList>
            <consortium name="The Broad Institute Genomics Platform"/>
            <consortium name="The Broad Institute Genome Sequencing Center for Infectious Disease"/>
            <person name="Wu L."/>
            <person name="Ma J."/>
        </authorList>
    </citation>
    <scope>NUCLEOTIDE SEQUENCE [LARGE SCALE GENOMIC DNA]</scope>
    <source>
        <strain evidence="2 3">XZYJT29</strain>
    </source>
</reference>
<sequence>MLSAIDRTKLDSLDKHRYDYLIDEFVRKYIVEEDPTKGEYVRSPRELQSLLRDCKSRAKERMDDEPLAELESPFEYLSCEQMGDSYKLIERLYSRDFPGYDQLHSRTNTILTGPRGCGKTTILRNMSIETKLKTEQITSASDIDYIGIFYHCRDLYFAFHYMDDKNPNSFNQDLLIHYFSLSLLKKFINRIKLLRDEFGNNVSEEAVDLLEDKISRNLQTYSSPPTGTDMLDHITSVLEKEKRKVDDTLRRGNAGFSNQANLMGIDSLPKTCRNFVDSIDWLENTPVFLLVDDYSLPKITEGMQSTLNDLTMERWEQVYFKISTESIASFHPYDRSGKLLEESREFEVVDLANHFISDREKRNKFLMEVLNTRLETTKGIHSKYSDITDILGERPYESYNDLARKIRSDSDVNYAGFETLRDLFSGDISEMLRLVRGMFEEAGRYEDWEEGAIDLPIPPEKQNEVIKRYGGSFLNKIESIPETGERLREFAEVFGRNSNKLLMEKNSKNQTGNPPHQAFRIEIRDSFSFESGQHLNEVLTVLRRDTSRRPDKEEIAEEAQSIYDDLLQYGILLLDTRGKSIRGGAVPRLYLRRLLLPKFNLTPSQRDNVSMEPAEFVYMLINPEGYNESDFERPESESLSKYYNDTDESSE</sequence>
<dbReference type="Proteomes" id="UP001596432">
    <property type="component" value="Unassembled WGS sequence"/>
</dbReference>